<dbReference type="InterPro" id="IPR020846">
    <property type="entry name" value="MFS_dom"/>
</dbReference>
<dbReference type="InterPro" id="IPR036259">
    <property type="entry name" value="MFS_trans_sf"/>
</dbReference>
<keyword evidence="9" id="KW-1185">Reference proteome</keyword>
<proteinExistence type="predicted"/>
<evidence type="ECO:0000256" key="3">
    <source>
        <dbReference type="ARBA" id="ARBA00022692"/>
    </source>
</evidence>
<feature type="transmembrane region" description="Helical" evidence="6">
    <location>
        <begin position="12"/>
        <end position="33"/>
    </location>
</feature>
<dbReference type="RefSeq" id="WP_420241564.1">
    <property type="nucleotide sequence ID" value="NZ_BOPV01000001.1"/>
</dbReference>
<evidence type="ECO:0000256" key="2">
    <source>
        <dbReference type="ARBA" id="ARBA00022448"/>
    </source>
</evidence>
<evidence type="ECO:0000256" key="5">
    <source>
        <dbReference type="ARBA" id="ARBA00023136"/>
    </source>
</evidence>
<keyword evidence="3 6" id="KW-0812">Transmembrane</keyword>
<feature type="transmembrane region" description="Helical" evidence="6">
    <location>
        <begin position="383"/>
        <end position="403"/>
    </location>
</feature>
<gene>
    <name evidence="8" type="ORF">TMPK1_07700</name>
</gene>
<dbReference type="PRINTS" id="PR01035">
    <property type="entry name" value="TCRTETA"/>
</dbReference>
<feature type="transmembrane region" description="Helical" evidence="6">
    <location>
        <begin position="349"/>
        <end position="371"/>
    </location>
</feature>
<name>A0A8S8X6N8_9PROT</name>
<evidence type="ECO:0000313" key="8">
    <source>
        <dbReference type="EMBL" id="GIL38533.1"/>
    </source>
</evidence>
<evidence type="ECO:0000256" key="6">
    <source>
        <dbReference type="SAM" id="Phobius"/>
    </source>
</evidence>
<dbReference type="InterPro" id="IPR011701">
    <property type="entry name" value="MFS"/>
</dbReference>
<dbReference type="AlphaFoldDB" id="A0A8S8X6N8"/>
<evidence type="ECO:0000313" key="9">
    <source>
        <dbReference type="Proteomes" id="UP000681075"/>
    </source>
</evidence>
<comment type="subcellular location">
    <subcellularLocation>
        <location evidence="1">Membrane</location>
        <topology evidence="1">Multi-pass membrane protein</topology>
    </subcellularLocation>
</comment>
<dbReference type="EMBL" id="BOPV01000001">
    <property type="protein sequence ID" value="GIL38533.1"/>
    <property type="molecule type" value="Genomic_DNA"/>
</dbReference>
<dbReference type="CDD" id="cd17388">
    <property type="entry name" value="MFS_TetA"/>
    <property type="match status" value="1"/>
</dbReference>
<dbReference type="PROSITE" id="PS50850">
    <property type="entry name" value="MFS"/>
    <property type="match status" value="1"/>
</dbReference>
<dbReference type="PANTHER" id="PTHR23504">
    <property type="entry name" value="MAJOR FACILITATOR SUPERFAMILY DOMAIN-CONTAINING PROTEIN 10"/>
    <property type="match status" value="1"/>
</dbReference>
<dbReference type="GO" id="GO:0016020">
    <property type="term" value="C:membrane"/>
    <property type="evidence" value="ECO:0007669"/>
    <property type="project" value="UniProtKB-SubCell"/>
</dbReference>
<comment type="caution">
    <text evidence="8">The sequence shown here is derived from an EMBL/GenBank/DDBJ whole genome shotgun (WGS) entry which is preliminary data.</text>
</comment>
<dbReference type="InterPro" id="IPR001958">
    <property type="entry name" value="Tet-R_TetA/multi-R_MdtG-like"/>
</dbReference>
<organism evidence="8 9">
    <name type="scientific">Roseiterribacter gracilis</name>
    <dbReference type="NCBI Taxonomy" id="2812848"/>
    <lineage>
        <taxon>Bacteria</taxon>
        <taxon>Pseudomonadati</taxon>
        <taxon>Pseudomonadota</taxon>
        <taxon>Alphaproteobacteria</taxon>
        <taxon>Rhodospirillales</taxon>
        <taxon>Roseiterribacteraceae</taxon>
        <taxon>Roseiterribacter</taxon>
    </lineage>
</organism>
<feature type="transmembrane region" description="Helical" evidence="6">
    <location>
        <begin position="141"/>
        <end position="163"/>
    </location>
</feature>
<feature type="transmembrane region" description="Helical" evidence="6">
    <location>
        <begin position="257"/>
        <end position="276"/>
    </location>
</feature>
<dbReference type="GO" id="GO:0022857">
    <property type="term" value="F:transmembrane transporter activity"/>
    <property type="evidence" value="ECO:0007669"/>
    <property type="project" value="InterPro"/>
</dbReference>
<reference evidence="8" key="1">
    <citation type="submission" date="2021-02" db="EMBL/GenBank/DDBJ databases">
        <title>Genome sequence of Rhodospirillales sp. strain TMPK1 isolated from soil.</title>
        <authorList>
            <person name="Nakai R."/>
            <person name="Kusada H."/>
            <person name="Tamaki H."/>
        </authorList>
    </citation>
    <scope>NUCLEOTIDE SEQUENCE</scope>
    <source>
        <strain evidence="8">TMPK1</strain>
    </source>
</reference>
<dbReference type="Gene3D" id="1.20.1250.20">
    <property type="entry name" value="MFS general substrate transporter like domains"/>
    <property type="match status" value="1"/>
</dbReference>
<feature type="transmembrane region" description="Helical" evidence="6">
    <location>
        <begin position="169"/>
        <end position="189"/>
    </location>
</feature>
<dbReference type="Proteomes" id="UP000681075">
    <property type="component" value="Unassembled WGS sequence"/>
</dbReference>
<feature type="transmembrane region" description="Helical" evidence="6">
    <location>
        <begin position="311"/>
        <end position="329"/>
    </location>
</feature>
<evidence type="ECO:0000256" key="1">
    <source>
        <dbReference type="ARBA" id="ARBA00004141"/>
    </source>
</evidence>
<feature type="transmembrane region" description="Helical" evidence="6">
    <location>
        <begin position="218"/>
        <end position="237"/>
    </location>
</feature>
<feature type="domain" description="Major facilitator superfamily (MFS) profile" evidence="7">
    <location>
        <begin position="12"/>
        <end position="407"/>
    </location>
</feature>
<evidence type="ECO:0000256" key="4">
    <source>
        <dbReference type="ARBA" id="ARBA00022989"/>
    </source>
</evidence>
<sequence>MKIFGSKGRAPATAFILITVLLDVIGIGLIIPVLPKLVEEFVGGGPSEASAELGWLFAAYALMLFLCAPALGSLSDRFGRRPVILVALLGMAFDYVLTAMAPTLWLLFLGRIVAGACGSNFTTATAYIADVTPPEKRAQAFGLIGAAFGVGFILGPALGGLLGQFGPRVPFWVAAGMTALNFVYGAFVLPESLPAKERRAFSAVAANPFRSLLRLSRFPAVLGLAASFFFLQLGAQMLQSNWVLFTEFRFAWTERDVGLSLAMVGLVFGLAQGLLTRILIPKLGEPRSIFLGILLCVIGLIWFAVATQGWMMYAAMLPYAMIGIAGPSMQAIMSRQVQSNEQGELQGTLTSLMSVTAVFGPLIAAYVFAWFTRANATFQMPGAAFLTGAFFMFVALVFAALGLRSAPAATATVEPAGA</sequence>
<evidence type="ECO:0000259" key="7">
    <source>
        <dbReference type="PROSITE" id="PS50850"/>
    </source>
</evidence>
<protein>
    <submittedName>
        <fullName evidence="8">Tetracycline resistance MFS efflux pump</fullName>
    </submittedName>
</protein>
<dbReference type="Pfam" id="PF07690">
    <property type="entry name" value="MFS_1"/>
    <property type="match status" value="1"/>
</dbReference>
<keyword evidence="2" id="KW-0813">Transport</keyword>
<feature type="transmembrane region" description="Helical" evidence="6">
    <location>
        <begin position="288"/>
        <end position="305"/>
    </location>
</feature>
<dbReference type="PANTHER" id="PTHR23504:SF15">
    <property type="entry name" value="MAJOR FACILITATOR SUPERFAMILY (MFS) PROFILE DOMAIN-CONTAINING PROTEIN"/>
    <property type="match status" value="1"/>
</dbReference>
<dbReference type="SUPFAM" id="SSF103473">
    <property type="entry name" value="MFS general substrate transporter"/>
    <property type="match status" value="1"/>
</dbReference>
<feature type="transmembrane region" description="Helical" evidence="6">
    <location>
        <begin position="83"/>
        <end position="102"/>
    </location>
</feature>
<keyword evidence="4 6" id="KW-1133">Transmembrane helix</keyword>
<accession>A0A8S8X6N8</accession>
<feature type="transmembrane region" description="Helical" evidence="6">
    <location>
        <begin position="53"/>
        <end position="71"/>
    </location>
</feature>
<keyword evidence="5 6" id="KW-0472">Membrane</keyword>